<dbReference type="Proteomes" id="UP000306888">
    <property type="component" value="Unassembled WGS sequence"/>
</dbReference>
<dbReference type="InterPro" id="IPR021338">
    <property type="entry name" value="DUF2953"/>
</dbReference>
<keyword evidence="1" id="KW-0472">Membrane</keyword>
<dbReference type="AlphaFoldDB" id="A0A4S2DPI3"/>
<organism evidence="2 3">
    <name type="scientific">Clostridium sartagoforme</name>
    <dbReference type="NCBI Taxonomy" id="84031"/>
    <lineage>
        <taxon>Bacteria</taxon>
        <taxon>Bacillati</taxon>
        <taxon>Bacillota</taxon>
        <taxon>Clostridia</taxon>
        <taxon>Eubacteriales</taxon>
        <taxon>Clostridiaceae</taxon>
        <taxon>Clostridium</taxon>
    </lineage>
</organism>
<proteinExistence type="predicted"/>
<sequence length="196" mass="23336">MIFLFILSLIILLIIFPIPIKIEVKFIDNIFFFKFFNKLIYTSKDGIQIKFLKKIIENKSNRKDKKYSYKEEHPPKKKKVNLKKKKKKIAIIRLYKYLRNNKFKPLIKIKGYLDYGIEDAALCALLYGILNIVPGFLYYILSIVFEVNSLRLNITPEFNKKLLSFGITGIFYFNIANIIYILFLFYKSLEYKEVTP</sequence>
<keyword evidence="3" id="KW-1185">Reference proteome</keyword>
<feature type="transmembrane region" description="Helical" evidence="1">
    <location>
        <begin position="124"/>
        <end position="141"/>
    </location>
</feature>
<reference evidence="2 3" key="1">
    <citation type="submission" date="2019-04" db="EMBL/GenBank/DDBJ databases">
        <title>Microbes associate with the intestines of laboratory mice.</title>
        <authorList>
            <person name="Navarre W."/>
            <person name="Wong E."/>
            <person name="Huang K."/>
            <person name="Tropini C."/>
            <person name="Ng K."/>
            <person name="Yu B."/>
        </authorList>
    </citation>
    <scope>NUCLEOTIDE SEQUENCE [LARGE SCALE GENOMIC DNA]</scope>
    <source>
        <strain evidence="2 3">NM50_B9-20</strain>
    </source>
</reference>
<gene>
    <name evidence="2" type="ORF">E5347_05725</name>
</gene>
<comment type="caution">
    <text evidence="2">The sequence shown here is derived from an EMBL/GenBank/DDBJ whole genome shotgun (WGS) entry which is preliminary data.</text>
</comment>
<dbReference type="OrthoDB" id="1935512at2"/>
<accession>A0A4S2DPI3</accession>
<evidence type="ECO:0000256" key="1">
    <source>
        <dbReference type="SAM" id="Phobius"/>
    </source>
</evidence>
<evidence type="ECO:0000313" key="2">
    <source>
        <dbReference type="EMBL" id="TGY44309.1"/>
    </source>
</evidence>
<name>A0A4S2DPI3_9CLOT</name>
<dbReference type="RefSeq" id="WP_136005410.1">
    <property type="nucleotide sequence ID" value="NZ_SRYR01000001.1"/>
</dbReference>
<keyword evidence="1" id="KW-0812">Transmembrane</keyword>
<protein>
    <submittedName>
        <fullName evidence="2">DUF2953 domain-containing protein</fullName>
    </submittedName>
</protein>
<feature type="transmembrane region" description="Helical" evidence="1">
    <location>
        <begin position="162"/>
        <end position="186"/>
    </location>
</feature>
<keyword evidence="1" id="KW-1133">Transmembrane helix</keyword>
<dbReference type="Pfam" id="PF11167">
    <property type="entry name" value="DUF2953"/>
    <property type="match status" value="1"/>
</dbReference>
<evidence type="ECO:0000313" key="3">
    <source>
        <dbReference type="Proteomes" id="UP000306888"/>
    </source>
</evidence>
<dbReference type="EMBL" id="SRYR01000001">
    <property type="protein sequence ID" value="TGY44309.1"/>
    <property type="molecule type" value="Genomic_DNA"/>
</dbReference>